<dbReference type="InterPro" id="IPR011008">
    <property type="entry name" value="Dimeric_a/b-barrel"/>
</dbReference>
<name>A0A4Y9SMV5_9BURK</name>
<feature type="domain" description="YCII-related" evidence="2">
    <location>
        <begin position="12"/>
        <end position="80"/>
    </location>
</feature>
<dbReference type="OrthoDB" id="9814407at2"/>
<evidence type="ECO:0000313" key="3">
    <source>
        <dbReference type="EMBL" id="TFW27970.1"/>
    </source>
</evidence>
<dbReference type="EMBL" id="SPVF01000044">
    <property type="protein sequence ID" value="TFW27970.1"/>
    <property type="molecule type" value="Genomic_DNA"/>
</dbReference>
<reference evidence="3 4" key="1">
    <citation type="submission" date="2019-03" db="EMBL/GenBank/DDBJ databases">
        <title>Draft Genome Sequence of Massilia arenosa sp. nov., a Novel Massilia Species Isolated from a Sandy-loam Maize Soil.</title>
        <authorList>
            <person name="Raths R."/>
            <person name="Peta V."/>
            <person name="Bucking H."/>
        </authorList>
    </citation>
    <scope>NUCLEOTIDE SEQUENCE [LARGE SCALE GENOMIC DNA]</scope>
    <source>
        <strain evidence="3 4">MC02</strain>
    </source>
</reference>
<dbReference type="GO" id="GO:0016787">
    <property type="term" value="F:hydrolase activity"/>
    <property type="evidence" value="ECO:0007669"/>
    <property type="project" value="UniProtKB-KW"/>
</dbReference>
<comment type="similarity">
    <text evidence="1">Belongs to the YciI family.</text>
</comment>
<proteinExistence type="inferred from homology"/>
<gene>
    <name evidence="3" type="ORF">E4L96_03105</name>
</gene>
<dbReference type="Proteomes" id="UP000298438">
    <property type="component" value="Unassembled WGS sequence"/>
</dbReference>
<evidence type="ECO:0000256" key="1">
    <source>
        <dbReference type="ARBA" id="ARBA00007689"/>
    </source>
</evidence>
<dbReference type="PANTHER" id="PTHR37828:SF1">
    <property type="entry name" value="YCII-RELATED DOMAIN-CONTAINING PROTEIN"/>
    <property type="match status" value="1"/>
</dbReference>
<sequence length="95" mass="10531">MFIISLTYTDLAGVDALLGAHRDYLKEQYGRGVFLMSGRKVPRTGGIVIAACESREEVEALVELDPFKEAGVATYEITEFVPTMTSDHLASFREE</sequence>
<organism evidence="3 4">
    <name type="scientific">Zemynaea arenosa</name>
    <dbReference type="NCBI Taxonomy" id="2561931"/>
    <lineage>
        <taxon>Bacteria</taxon>
        <taxon>Pseudomonadati</taxon>
        <taxon>Pseudomonadota</taxon>
        <taxon>Betaproteobacteria</taxon>
        <taxon>Burkholderiales</taxon>
        <taxon>Oxalobacteraceae</taxon>
        <taxon>Telluria group</taxon>
        <taxon>Zemynaea</taxon>
    </lineage>
</organism>
<comment type="caution">
    <text evidence="3">The sequence shown here is derived from an EMBL/GenBank/DDBJ whole genome shotgun (WGS) entry which is preliminary data.</text>
</comment>
<dbReference type="AlphaFoldDB" id="A0A4Y9SMV5"/>
<dbReference type="InterPro" id="IPR005545">
    <property type="entry name" value="YCII"/>
</dbReference>
<keyword evidence="4" id="KW-1185">Reference proteome</keyword>
<evidence type="ECO:0000313" key="4">
    <source>
        <dbReference type="Proteomes" id="UP000298438"/>
    </source>
</evidence>
<dbReference type="RefSeq" id="WP_135205769.1">
    <property type="nucleotide sequence ID" value="NZ_SPVF01000044.1"/>
</dbReference>
<protein>
    <submittedName>
        <fullName evidence="3">GTP cyclohydrolase</fullName>
    </submittedName>
</protein>
<accession>A0A4Y9SMV5</accession>
<keyword evidence="3" id="KW-0378">Hydrolase</keyword>
<evidence type="ECO:0000259" key="2">
    <source>
        <dbReference type="Pfam" id="PF03795"/>
    </source>
</evidence>
<dbReference type="PANTHER" id="PTHR37828">
    <property type="entry name" value="GSR2449 PROTEIN"/>
    <property type="match status" value="1"/>
</dbReference>
<dbReference type="Gene3D" id="3.30.70.1060">
    <property type="entry name" value="Dimeric alpha+beta barrel"/>
    <property type="match status" value="1"/>
</dbReference>
<dbReference type="Pfam" id="PF03795">
    <property type="entry name" value="YCII"/>
    <property type="match status" value="1"/>
</dbReference>
<dbReference type="SUPFAM" id="SSF54909">
    <property type="entry name" value="Dimeric alpha+beta barrel"/>
    <property type="match status" value="1"/>
</dbReference>